<gene>
    <name evidence="1" type="ORF">GCM10009844_18900</name>
</gene>
<evidence type="ECO:0008006" key="3">
    <source>
        <dbReference type="Google" id="ProtNLM"/>
    </source>
</evidence>
<dbReference type="RefSeq" id="WP_344150564.1">
    <property type="nucleotide sequence ID" value="NZ_BAAAQR010000004.1"/>
</dbReference>
<evidence type="ECO:0000313" key="1">
    <source>
        <dbReference type="EMBL" id="GAA2144844.1"/>
    </source>
</evidence>
<keyword evidence="2" id="KW-1185">Reference proteome</keyword>
<organism evidence="1 2">
    <name type="scientific">Nocardioides koreensis</name>
    <dbReference type="NCBI Taxonomy" id="433651"/>
    <lineage>
        <taxon>Bacteria</taxon>
        <taxon>Bacillati</taxon>
        <taxon>Actinomycetota</taxon>
        <taxon>Actinomycetes</taxon>
        <taxon>Propionibacteriales</taxon>
        <taxon>Nocardioidaceae</taxon>
        <taxon>Nocardioides</taxon>
    </lineage>
</organism>
<comment type="caution">
    <text evidence="1">The sequence shown here is derived from an EMBL/GenBank/DDBJ whole genome shotgun (WGS) entry which is preliminary data.</text>
</comment>
<reference evidence="1 2" key="1">
    <citation type="journal article" date="2019" name="Int. J. Syst. Evol. Microbiol.">
        <title>The Global Catalogue of Microorganisms (GCM) 10K type strain sequencing project: providing services to taxonomists for standard genome sequencing and annotation.</title>
        <authorList>
            <consortium name="The Broad Institute Genomics Platform"/>
            <consortium name="The Broad Institute Genome Sequencing Center for Infectious Disease"/>
            <person name="Wu L."/>
            <person name="Ma J."/>
        </authorList>
    </citation>
    <scope>NUCLEOTIDE SEQUENCE [LARGE SCALE GENOMIC DNA]</scope>
    <source>
        <strain evidence="1 2">JCM 16022</strain>
    </source>
</reference>
<proteinExistence type="predicted"/>
<name>A0ABN2ZNG1_9ACTN</name>
<dbReference type="EMBL" id="BAAAQR010000004">
    <property type="protein sequence ID" value="GAA2144844.1"/>
    <property type="molecule type" value="Genomic_DNA"/>
</dbReference>
<sequence length="48" mass="5370">MPDEFAIPEEQLTEVHVAGRRLLCLVCGYVHTFLGGALDWRVPASEQD</sequence>
<dbReference type="Proteomes" id="UP001501771">
    <property type="component" value="Unassembled WGS sequence"/>
</dbReference>
<protein>
    <recommendedName>
        <fullName evidence="3">NUDIX hydrolase</fullName>
    </recommendedName>
</protein>
<evidence type="ECO:0000313" key="2">
    <source>
        <dbReference type="Proteomes" id="UP001501771"/>
    </source>
</evidence>
<accession>A0ABN2ZNG1</accession>